<accession>A0A402BG46</accession>
<evidence type="ECO:0000313" key="3">
    <source>
        <dbReference type="EMBL" id="GCE30348.1"/>
    </source>
</evidence>
<sequence length="79" mass="9163">MAKSTLPFNDTTDTDPQEQYFRVTDQIPEEVWYWAALGSIIASAVLFITNKRDWSIFVGQWPPAFLLFGLFHKLLRPSK</sequence>
<feature type="transmembrane region" description="Helical" evidence="1">
    <location>
        <begin position="31"/>
        <end position="48"/>
    </location>
</feature>
<dbReference type="EMBL" id="BIFT01000002">
    <property type="protein sequence ID" value="GCE30316.1"/>
    <property type="molecule type" value="Genomic_DNA"/>
</dbReference>
<dbReference type="OrthoDB" id="9815586at2"/>
<evidence type="ECO:0000256" key="1">
    <source>
        <dbReference type="SAM" id="Phobius"/>
    </source>
</evidence>
<keyword evidence="1" id="KW-0472">Membrane</keyword>
<dbReference type="Proteomes" id="UP000287171">
    <property type="component" value="Unassembled WGS sequence"/>
</dbReference>
<reference evidence="2" key="2">
    <citation type="journal article" date="2019" name="Int. J. Syst. Evol. Microbiol.">
        <title>Tengunoibacter tsumagoiensis gen. nov., sp. nov., Dictyobacter kobayashii sp. nov., Dictyobacter alpinus sp. nov., and description of Dictyobacteraceae fam. nov. within the order Ktedonobacterales isolated from Tengu-no-mugimeshi, a soil-like granular mass of micro-organisms, and emended descriptions of the genera Ktedonobacter and Dictyobacter.</title>
        <authorList>
            <person name="Wang C."/>
            <person name="Zheng Y."/>
            <person name="Sakai Y."/>
            <person name="Toyoda A."/>
            <person name="Minakuchi Y."/>
            <person name="Abe K."/>
            <person name="Yokota A."/>
            <person name="Yabe S."/>
        </authorList>
    </citation>
    <scope>NUCLEOTIDE SEQUENCE</scope>
    <source>
        <strain evidence="2">Uno16</strain>
    </source>
</reference>
<organism evidence="2 4">
    <name type="scientific">Dictyobacter alpinus</name>
    <dbReference type="NCBI Taxonomy" id="2014873"/>
    <lineage>
        <taxon>Bacteria</taxon>
        <taxon>Bacillati</taxon>
        <taxon>Chloroflexota</taxon>
        <taxon>Ktedonobacteria</taxon>
        <taxon>Ktedonobacterales</taxon>
        <taxon>Dictyobacteraceae</taxon>
        <taxon>Dictyobacter</taxon>
    </lineage>
</organism>
<keyword evidence="4" id="KW-1185">Reference proteome</keyword>
<dbReference type="AlphaFoldDB" id="A0A402BG46"/>
<reference evidence="4" key="1">
    <citation type="submission" date="2018-12" db="EMBL/GenBank/DDBJ databases">
        <title>Tengunoibacter tsumagoiensis gen. nov., sp. nov., Dictyobacter kobayashii sp. nov., D. alpinus sp. nov., and D. joshuensis sp. nov. and description of Dictyobacteraceae fam. nov. within the order Ktedonobacterales isolated from Tengu-no-mugimeshi.</title>
        <authorList>
            <person name="Wang C.M."/>
            <person name="Zheng Y."/>
            <person name="Sakai Y."/>
            <person name="Toyoda A."/>
            <person name="Minakuchi Y."/>
            <person name="Abe K."/>
            <person name="Yokota A."/>
            <person name="Yabe S."/>
        </authorList>
    </citation>
    <scope>NUCLEOTIDE SEQUENCE [LARGE SCALE GENOMIC DNA]</scope>
    <source>
        <strain evidence="4">Uno16</strain>
    </source>
</reference>
<keyword evidence="1" id="KW-1133">Transmembrane helix</keyword>
<evidence type="ECO:0000313" key="2">
    <source>
        <dbReference type="EMBL" id="GCE30316.1"/>
    </source>
</evidence>
<evidence type="ECO:0000313" key="4">
    <source>
        <dbReference type="Proteomes" id="UP000287171"/>
    </source>
</evidence>
<dbReference type="EMBL" id="BIFT01000002">
    <property type="protein sequence ID" value="GCE30348.1"/>
    <property type="molecule type" value="Genomic_DNA"/>
</dbReference>
<protein>
    <submittedName>
        <fullName evidence="2">Uncharacterized protein</fullName>
    </submittedName>
</protein>
<dbReference type="RefSeq" id="WP_126630447.1">
    <property type="nucleotide sequence ID" value="NZ_BIFT01000002.1"/>
</dbReference>
<keyword evidence="1" id="KW-0812">Transmembrane</keyword>
<gene>
    <name evidence="2" type="ORF">KDA_58000</name>
    <name evidence="3" type="ORF">KDA_58320</name>
</gene>
<proteinExistence type="predicted"/>
<name>A0A402BG46_9CHLR</name>
<comment type="caution">
    <text evidence="2">The sequence shown here is derived from an EMBL/GenBank/DDBJ whole genome shotgun (WGS) entry which is preliminary data.</text>
</comment>